<feature type="domain" description="Prokaryotic-type class I peptide chain release factors" evidence="2">
    <location>
        <begin position="100"/>
        <end position="158"/>
    </location>
</feature>
<sequence length="318" mass="34764">MALSVNSLLKSMLLRIPITANAIIPPCISRPSSSPLNLISYHYLNASNRTKSRNSYSPAMYTRTAETPPKHLFCFNYNTSAGHSNDINYLELTDDELMRQCEMDTFKSSGPGGQHRNKRESAVRLKHLPTGIIAQAVEDRSQHMNRASALKRLRALLAIRVRNSVDIDSYTPPMELLQILPLKSTIRGSDCGPQIGPKNPKFILGMQALLDVIFAVGGSISEAGKLLGLSTGALSRLILSDDSLRMAVNDLRNSKCQMISDKNITCYVLYQGSCFSVSGLKASKVGFSRGYLHSDPCTVFDDFVNMLSGGLSSGVALE</sequence>
<gene>
    <name evidence="3" type="ORF">OIU84_027282</name>
</gene>
<dbReference type="Pfam" id="PF00472">
    <property type="entry name" value="RF-1"/>
    <property type="match status" value="1"/>
</dbReference>
<dbReference type="AlphaFoldDB" id="A0AAD6KF15"/>
<dbReference type="EMBL" id="JAPFFJ010000007">
    <property type="protein sequence ID" value="KAJ6422296.1"/>
    <property type="molecule type" value="Genomic_DNA"/>
</dbReference>
<dbReference type="Gene3D" id="3.30.160.20">
    <property type="match status" value="1"/>
</dbReference>
<dbReference type="PANTHER" id="PTHR43804:SF6">
    <property type="entry name" value="CLASS I PEPTIDE CHAIN RELEASE FACTOR"/>
    <property type="match status" value="1"/>
</dbReference>
<organism evidence="3 4">
    <name type="scientific">Salix udensis</name>
    <dbReference type="NCBI Taxonomy" id="889485"/>
    <lineage>
        <taxon>Eukaryota</taxon>
        <taxon>Viridiplantae</taxon>
        <taxon>Streptophyta</taxon>
        <taxon>Embryophyta</taxon>
        <taxon>Tracheophyta</taxon>
        <taxon>Spermatophyta</taxon>
        <taxon>Magnoliopsida</taxon>
        <taxon>eudicotyledons</taxon>
        <taxon>Gunneridae</taxon>
        <taxon>Pentapetalae</taxon>
        <taxon>rosids</taxon>
        <taxon>fabids</taxon>
        <taxon>Malpighiales</taxon>
        <taxon>Salicaceae</taxon>
        <taxon>Saliceae</taxon>
        <taxon>Salix</taxon>
    </lineage>
</organism>
<dbReference type="InterPro" id="IPR045853">
    <property type="entry name" value="Pep_chain_release_fac_I_sf"/>
</dbReference>
<protein>
    <recommendedName>
        <fullName evidence="2">Prokaryotic-type class I peptide chain release factors domain-containing protein</fullName>
    </recommendedName>
</protein>
<name>A0AAD6KF15_9ROSI</name>
<accession>A0AAD6KF15</accession>
<evidence type="ECO:0000256" key="1">
    <source>
        <dbReference type="ARBA" id="ARBA00010835"/>
    </source>
</evidence>
<reference evidence="3 4" key="1">
    <citation type="journal article" date="2023" name="Int. J. Mol. Sci.">
        <title>De Novo Assembly and Annotation of 11 Diverse Shrub Willow (Salix) Genomes Reveals Novel Gene Organization in Sex-Linked Regions.</title>
        <authorList>
            <person name="Hyden B."/>
            <person name="Feng K."/>
            <person name="Yates T.B."/>
            <person name="Jawdy S."/>
            <person name="Cereghino C."/>
            <person name="Smart L.B."/>
            <person name="Muchero W."/>
        </authorList>
    </citation>
    <scope>NUCLEOTIDE SEQUENCE [LARGE SCALE GENOMIC DNA]</scope>
    <source>
        <tissue evidence="3">Shoot tip</tissue>
    </source>
</reference>
<dbReference type="GO" id="GO:0009507">
    <property type="term" value="C:chloroplast"/>
    <property type="evidence" value="ECO:0007669"/>
    <property type="project" value="TreeGrafter"/>
</dbReference>
<dbReference type="Proteomes" id="UP001162972">
    <property type="component" value="Chromosome 19"/>
</dbReference>
<evidence type="ECO:0000313" key="4">
    <source>
        <dbReference type="Proteomes" id="UP001162972"/>
    </source>
</evidence>
<dbReference type="InterPro" id="IPR000352">
    <property type="entry name" value="Pep_chain_release_fac_I"/>
</dbReference>
<dbReference type="PANTHER" id="PTHR43804">
    <property type="entry name" value="LD18447P"/>
    <property type="match status" value="1"/>
</dbReference>
<dbReference type="InterPro" id="IPR050057">
    <property type="entry name" value="Prokaryotic/Mito_RF"/>
</dbReference>
<evidence type="ECO:0000313" key="3">
    <source>
        <dbReference type="EMBL" id="KAJ6422296.1"/>
    </source>
</evidence>
<dbReference type="GO" id="GO:0003747">
    <property type="term" value="F:translation release factor activity"/>
    <property type="evidence" value="ECO:0007669"/>
    <property type="project" value="InterPro"/>
</dbReference>
<comment type="similarity">
    <text evidence="1">Belongs to the prokaryotic/mitochondrial release factor family.</text>
</comment>
<keyword evidence="4" id="KW-1185">Reference proteome</keyword>
<dbReference type="SUPFAM" id="SSF75620">
    <property type="entry name" value="Release factor"/>
    <property type="match status" value="1"/>
</dbReference>
<comment type="caution">
    <text evidence="3">The sequence shown here is derived from an EMBL/GenBank/DDBJ whole genome shotgun (WGS) entry which is preliminary data.</text>
</comment>
<evidence type="ECO:0000259" key="2">
    <source>
        <dbReference type="Pfam" id="PF00472"/>
    </source>
</evidence>
<proteinExistence type="inferred from homology"/>